<keyword evidence="2" id="KW-1185">Reference proteome</keyword>
<protein>
    <submittedName>
        <fullName evidence="1">Replication initiation protein</fullName>
    </submittedName>
</protein>
<reference evidence="1 2" key="1">
    <citation type="submission" date="2017-07" db="EMBL/GenBank/DDBJ databases">
        <title>Amycolatopsis antarcticus sp. nov., isolated from the surface of an Antarcticus brown macroalga.</title>
        <authorList>
            <person name="Wang J."/>
            <person name="Leiva S."/>
            <person name="Huang J."/>
            <person name="Huang Y."/>
        </authorList>
    </citation>
    <scope>NUCLEOTIDE SEQUENCE [LARGE SCALE GENOMIC DNA]</scope>
    <source>
        <strain evidence="1 2">AU-G6</strain>
    </source>
</reference>
<proteinExistence type="predicted"/>
<dbReference type="InterPro" id="IPR046828">
    <property type="entry name" value="RepSA"/>
</dbReference>
<evidence type="ECO:0000313" key="2">
    <source>
        <dbReference type="Proteomes" id="UP000242444"/>
    </source>
</evidence>
<sequence>MTPAPHELADRITRRLSRGRTTGDIRALAVATGGCSKPVHLSGHRTLTDLSGTVLTRTEGTVYAPCGNRRDSVCPACSDRYQADAFHLIRAGMCGGKTIPTDVADKPRLFVTVTAPSFGTVHTRRQHRRTGRPLPCPCGEYHHPADPRLGTATDPDRYDYRGAVLWQGHAGDLWQRTMIRLRRALATAAGLRVKDFPDHARLSYAKVAEYQKRGTVHFHALFRLDGPDGPDDPAPAWATAELIEHAIRTAVETAEVTTRLILDGTPDVHTFRWGTQLDIRAIRPEHAPATDDTGGEISDRALAGYIAKYATKGTSTSEAADRPMRSELDIDALTIHSHHKAMIRTAWDLGTNPDLAFLRKWAHMLGFRGHFLTKSQRYSLTFKTIRGQRAEYRRAESITATGHDPNSVLVINDWRHTGSGYNTPAERELAEAIYARKRQHRKEKYTEENTP</sequence>
<name>A0A263D837_9PSEU</name>
<dbReference type="RefSeq" id="WP_094862082.1">
    <property type="nucleotide sequence ID" value="NZ_NKYE01000004.1"/>
</dbReference>
<evidence type="ECO:0000313" key="1">
    <source>
        <dbReference type="EMBL" id="OZM73565.1"/>
    </source>
</evidence>
<dbReference type="Proteomes" id="UP000242444">
    <property type="component" value="Unassembled WGS sequence"/>
</dbReference>
<organism evidence="1 2">
    <name type="scientific">Amycolatopsis antarctica</name>
    <dbReference type="NCBI Taxonomy" id="1854586"/>
    <lineage>
        <taxon>Bacteria</taxon>
        <taxon>Bacillati</taxon>
        <taxon>Actinomycetota</taxon>
        <taxon>Actinomycetes</taxon>
        <taxon>Pseudonocardiales</taxon>
        <taxon>Pseudonocardiaceae</taxon>
        <taxon>Amycolatopsis</taxon>
    </lineage>
</organism>
<dbReference type="OrthoDB" id="3203793at2"/>
<comment type="caution">
    <text evidence="1">The sequence shown here is derived from an EMBL/GenBank/DDBJ whole genome shotgun (WGS) entry which is preliminary data.</text>
</comment>
<dbReference type="EMBL" id="NKYE01000004">
    <property type="protein sequence ID" value="OZM73565.1"/>
    <property type="molecule type" value="Genomic_DNA"/>
</dbReference>
<gene>
    <name evidence="1" type="ORF">CFN78_08495</name>
</gene>
<dbReference type="InParanoid" id="A0A263D837"/>
<dbReference type="Pfam" id="PF20199">
    <property type="entry name" value="RepSA"/>
    <property type="match status" value="1"/>
</dbReference>
<accession>A0A263D837</accession>
<dbReference type="AlphaFoldDB" id="A0A263D837"/>